<accession>A0A133UCJ8</accession>
<name>A0A133UCJ8_9EURY</name>
<evidence type="ECO:0000313" key="3">
    <source>
        <dbReference type="Proteomes" id="UP000070195"/>
    </source>
</evidence>
<sequence length="70" mass="7245">MICCIGLLAGFAIGSFAGGPWMWIAPVAGFIGGLAIDTKVVSRISSGKSEESCPRCLPGGGKDEDEKEEK</sequence>
<gene>
    <name evidence="2" type="ORF">AKJ63_00545</name>
</gene>
<feature type="region of interest" description="Disordered" evidence="1">
    <location>
        <begin position="46"/>
        <end position="70"/>
    </location>
</feature>
<keyword evidence="3" id="KW-1185">Reference proteome</keyword>
<proteinExistence type="predicted"/>
<reference evidence="2 3" key="1">
    <citation type="journal article" date="2016" name="Sci. Rep.">
        <title>Metabolic traits of an uncultured archaeal lineage -MSBL1- from brine pools of the Red Sea.</title>
        <authorList>
            <person name="Mwirichia R."/>
            <person name="Alam I."/>
            <person name="Rashid M."/>
            <person name="Vinu M."/>
            <person name="Ba-Alawi W."/>
            <person name="Anthony Kamau A."/>
            <person name="Kamanda Ngugi D."/>
            <person name="Goker M."/>
            <person name="Klenk H.P."/>
            <person name="Bajic V."/>
            <person name="Stingl U."/>
        </authorList>
    </citation>
    <scope>NUCLEOTIDE SEQUENCE [LARGE SCALE GENOMIC DNA]</scope>
    <source>
        <strain evidence="2">SCGC-AAA259D18</strain>
    </source>
</reference>
<dbReference type="EMBL" id="LHXM01000007">
    <property type="protein sequence ID" value="KXA91889.1"/>
    <property type="molecule type" value="Genomic_DNA"/>
</dbReference>
<evidence type="ECO:0000256" key="1">
    <source>
        <dbReference type="SAM" id="MobiDB-lite"/>
    </source>
</evidence>
<comment type="caution">
    <text evidence="2">The sequence shown here is derived from an EMBL/GenBank/DDBJ whole genome shotgun (WGS) entry which is preliminary data.</text>
</comment>
<dbReference type="AlphaFoldDB" id="A0A133UCJ8"/>
<dbReference type="Proteomes" id="UP000070195">
    <property type="component" value="Unassembled WGS sequence"/>
</dbReference>
<evidence type="ECO:0000313" key="2">
    <source>
        <dbReference type="EMBL" id="KXA91889.1"/>
    </source>
</evidence>
<feature type="compositionally biased region" description="Basic and acidic residues" evidence="1">
    <location>
        <begin position="61"/>
        <end position="70"/>
    </location>
</feature>
<organism evidence="2 3">
    <name type="scientific">candidate division MSBL1 archaeon SCGC-AAA259D18</name>
    <dbReference type="NCBI Taxonomy" id="1698262"/>
    <lineage>
        <taxon>Archaea</taxon>
        <taxon>Methanobacteriati</taxon>
        <taxon>Methanobacteriota</taxon>
        <taxon>candidate division MSBL1</taxon>
    </lineage>
</organism>
<protein>
    <submittedName>
        <fullName evidence="2">Uncharacterized protein</fullName>
    </submittedName>
</protein>